<organism evidence="1 2">
    <name type="scientific">Salinisphaera hydrothermalis (strain C41B8)</name>
    <dbReference type="NCBI Taxonomy" id="1304275"/>
    <lineage>
        <taxon>Bacteria</taxon>
        <taxon>Pseudomonadati</taxon>
        <taxon>Pseudomonadota</taxon>
        <taxon>Gammaproteobacteria</taxon>
        <taxon>Salinisphaerales</taxon>
        <taxon>Salinisphaeraceae</taxon>
        <taxon>Salinisphaera</taxon>
    </lineage>
</organism>
<reference evidence="1 2" key="1">
    <citation type="submission" date="2013-03" db="EMBL/GenBank/DDBJ databases">
        <title>Salinisphaera hydrothermalis C41B8 Genome Sequencing.</title>
        <authorList>
            <person name="Li C."/>
            <person name="Lai Q."/>
            <person name="Shao Z."/>
        </authorList>
    </citation>
    <scope>NUCLEOTIDE SEQUENCE [LARGE SCALE GENOMIC DNA]</scope>
    <source>
        <strain evidence="1 2">C41B8</strain>
    </source>
</reference>
<dbReference type="AlphaFoldDB" id="A0A084IG37"/>
<dbReference type="InterPro" id="IPR018724">
    <property type="entry name" value="2OG-Fe_dioxygenase"/>
</dbReference>
<dbReference type="Pfam" id="PF10014">
    <property type="entry name" value="2OG-Fe_Oxy_2"/>
    <property type="match status" value="1"/>
</dbReference>
<proteinExistence type="predicted"/>
<dbReference type="EMBL" id="APNK01000065">
    <property type="protein sequence ID" value="KEZ75671.1"/>
    <property type="molecule type" value="Genomic_DNA"/>
</dbReference>
<keyword evidence="2" id="KW-1185">Reference proteome</keyword>
<dbReference type="Gene3D" id="2.60.120.620">
    <property type="entry name" value="q2cbj1_9rhob like domain"/>
    <property type="match status" value="1"/>
</dbReference>
<protein>
    <recommendedName>
        <fullName evidence="3">2OG-Fe dioxygenase family protein</fullName>
    </recommendedName>
</protein>
<sequence>MDGHMADGGIYRRRRHATLAANADSAEWWVKAHQPHYQERDFNSLNGGVARHYEPVRQGILQGPSLSSIVGLGCRVFSGLAPYYPWHIELHQFRIESNAEFVGKPTPEGVHRDGVNFVIMAMVSHSNMAGAESTIYDLERHALTSFTLNAPLDVAIVNDAQVFHGVSPISPRGPKTPAVRDVLVATFRKQF</sequence>
<evidence type="ECO:0008006" key="3">
    <source>
        <dbReference type="Google" id="ProtNLM"/>
    </source>
</evidence>
<evidence type="ECO:0000313" key="2">
    <source>
        <dbReference type="Proteomes" id="UP000028302"/>
    </source>
</evidence>
<dbReference type="GO" id="GO:0051213">
    <property type="term" value="F:dioxygenase activity"/>
    <property type="evidence" value="ECO:0007669"/>
    <property type="project" value="InterPro"/>
</dbReference>
<name>A0A084IG37_SALHC</name>
<evidence type="ECO:0000313" key="1">
    <source>
        <dbReference type="EMBL" id="KEZ75671.1"/>
    </source>
</evidence>
<gene>
    <name evidence="1" type="ORF">C41B8_18827</name>
</gene>
<dbReference type="STRING" id="1304275.C41B8_18827"/>
<dbReference type="eggNOG" id="COG4340">
    <property type="taxonomic scope" value="Bacteria"/>
</dbReference>
<dbReference type="Proteomes" id="UP000028302">
    <property type="component" value="Unassembled WGS sequence"/>
</dbReference>
<accession>A0A084IG37</accession>
<comment type="caution">
    <text evidence="1">The sequence shown here is derived from an EMBL/GenBank/DDBJ whole genome shotgun (WGS) entry which is preliminary data.</text>
</comment>